<dbReference type="EMBL" id="PQIB02000004">
    <property type="protein sequence ID" value="RLN25185.1"/>
    <property type="molecule type" value="Genomic_DNA"/>
</dbReference>
<accession>A0A3L6ST28</accession>
<reference evidence="3" key="1">
    <citation type="journal article" date="2019" name="Nat. Commun.">
        <title>The genome of broomcorn millet.</title>
        <authorList>
            <person name="Zou C."/>
            <person name="Miki D."/>
            <person name="Li D."/>
            <person name="Tang Q."/>
            <person name="Xiao L."/>
            <person name="Rajput S."/>
            <person name="Deng P."/>
            <person name="Jia W."/>
            <person name="Huang R."/>
            <person name="Zhang M."/>
            <person name="Sun Y."/>
            <person name="Hu J."/>
            <person name="Fu X."/>
            <person name="Schnable P.S."/>
            <person name="Li F."/>
            <person name="Zhang H."/>
            <person name="Feng B."/>
            <person name="Zhu X."/>
            <person name="Liu R."/>
            <person name="Schnable J.C."/>
            <person name="Zhu J.-K."/>
            <person name="Zhang H."/>
        </authorList>
    </citation>
    <scope>NUCLEOTIDE SEQUENCE [LARGE SCALE GENOMIC DNA]</scope>
</reference>
<proteinExistence type="predicted"/>
<dbReference type="AlphaFoldDB" id="A0A3L6ST28"/>
<protein>
    <submittedName>
        <fullName evidence="2">Uncharacterized protein</fullName>
    </submittedName>
</protein>
<gene>
    <name evidence="2" type="ORF">C2845_PM07G21190</name>
</gene>
<evidence type="ECO:0000313" key="2">
    <source>
        <dbReference type="EMBL" id="RLN25185.1"/>
    </source>
</evidence>
<feature type="region of interest" description="Disordered" evidence="1">
    <location>
        <begin position="120"/>
        <end position="180"/>
    </location>
</feature>
<feature type="compositionally biased region" description="Low complexity" evidence="1">
    <location>
        <begin position="153"/>
        <end position="180"/>
    </location>
</feature>
<name>A0A3L6ST28_PANMI</name>
<sequence length="180" mass="19069">MERAARARWARTAAGLQPCRTLLGAEPAVRRDAELRELRHSLGVRAHARKAGCPGGLDPPRRRRIRPAACAHPARPCALVARLSRFAWGGGALPVAMRLPVLLPLLGFLLLLAGVARAQQGPLPSDSSHRHNRPSRNKHLEASFHAARRRARPAGPAAPGAAAREQRSGPPAKAAASAAG</sequence>
<keyword evidence="3" id="KW-1185">Reference proteome</keyword>
<comment type="caution">
    <text evidence="2">The sequence shown here is derived from an EMBL/GenBank/DDBJ whole genome shotgun (WGS) entry which is preliminary data.</text>
</comment>
<evidence type="ECO:0000313" key="3">
    <source>
        <dbReference type="Proteomes" id="UP000275267"/>
    </source>
</evidence>
<organism evidence="2 3">
    <name type="scientific">Panicum miliaceum</name>
    <name type="common">Proso millet</name>
    <name type="synonym">Broomcorn millet</name>
    <dbReference type="NCBI Taxonomy" id="4540"/>
    <lineage>
        <taxon>Eukaryota</taxon>
        <taxon>Viridiplantae</taxon>
        <taxon>Streptophyta</taxon>
        <taxon>Embryophyta</taxon>
        <taxon>Tracheophyta</taxon>
        <taxon>Spermatophyta</taxon>
        <taxon>Magnoliopsida</taxon>
        <taxon>Liliopsida</taxon>
        <taxon>Poales</taxon>
        <taxon>Poaceae</taxon>
        <taxon>PACMAD clade</taxon>
        <taxon>Panicoideae</taxon>
        <taxon>Panicodae</taxon>
        <taxon>Paniceae</taxon>
        <taxon>Panicinae</taxon>
        <taxon>Panicum</taxon>
        <taxon>Panicum sect. Panicum</taxon>
    </lineage>
</organism>
<evidence type="ECO:0000256" key="1">
    <source>
        <dbReference type="SAM" id="MobiDB-lite"/>
    </source>
</evidence>
<dbReference type="Proteomes" id="UP000275267">
    <property type="component" value="Unassembled WGS sequence"/>
</dbReference>